<evidence type="ECO:0000259" key="8">
    <source>
        <dbReference type="Pfam" id="PF00725"/>
    </source>
</evidence>
<dbReference type="InterPro" id="IPR006176">
    <property type="entry name" value="3-OHacyl-CoA_DH_NAD-bd"/>
</dbReference>
<evidence type="ECO:0000256" key="3">
    <source>
        <dbReference type="ARBA" id="ARBA00022963"/>
    </source>
</evidence>
<dbReference type="GO" id="GO:0003857">
    <property type="term" value="F:(3S)-3-hydroxyacyl-CoA dehydrogenase (NAD+) activity"/>
    <property type="evidence" value="ECO:0007669"/>
    <property type="project" value="UniProtKB-EC"/>
</dbReference>
<dbReference type="InterPro" id="IPR036291">
    <property type="entry name" value="NAD(P)-bd_dom_sf"/>
</dbReference>
<dbReference type="Gene3D" id="1.10.1040.50">
    <property type="match status" value="1"/>
</dbReference>
<evidence type="ECO:0000256" key="7">
    <source>
        <dbReference type="ARBA" id="ARBA00049556"/>
    </source>
</evidence>
<dbReference type="InterPro" id="IPR029045">
    <property type="entry name" value="ClpP/crotonase-like_dom_sf"/>
</dbReference>
<keyword evidence="4" id="KW-0560">Oxidoreductase</keyword>
<dbReference type="RefSeq" id="WP_109061472.1">
    <property type="nucleotide sequence ID" value="NZ_QETA01000002.1"/>
</dbReference>
<sequence length="798" mass="86634">MSKLQIKRAAVLGAGVMGAQIAAHLANAGVPVLLYDLAAREGDPNGIVLKALAGLRKLEPAPLASPASLDWITPANYDQHLEQLGGCDLVIEAIAERLDWKTELYHRVAPHIGDQAILASNTSGLSVGVLAQALPEKLRSRFCGVHFFNPPRYMKLVELVAPPETRPDVLDDLESWLTSHLGKGVIRALDTPNFIANRVGVFSMLAAMHHTVRLGLGFDEVDALTGPLIGRPKSATYRTADVVGLDTLAHVIDTLRDGATDDPWHAFFEVPGWLQQLIDQGALGQKTRRGVYRKEGRDILVLDLKQGEYRASTGQVADEVASILKQKDPAARLRDLRASTHPQAQFLWSVLRDTFHYSAYHLAGIADNARDLDLAMRWGFGWSLGPLETWQAAGWQAVAQAIREDIDHKASMATVPLPDWAVESDRRGVHVPQGSYAPRDGRLVAPSSLPVYTRQVFPERVLGGQDVVSPGQDIFWENEGVRLWRLPDIDAGVAILSFKSKMHTIGDEVLEGVLHAVAQAERDSDALVLWHEAPFAVGANLKQVSEAVAAGEFERLEQTVARFQQASLALHYAQVPVVAAAQGMALGGGCEFLMHASARVLALESYVGLVEAGVGLIPAGGGSKAFAVRAARLAAQTETPAEVFPYLQPAFRNIAMAQVSKSAWLAIEAGFGQPSDTVVFHPDELLWTALRRARAMADVGHRVPAHPRDIPVAGRSGIANFDMLLVNMREGGMISPHDYRVAHAAAVALCGGDVDTGSRVDEAWLLAVERREFMALLRTPETQARIRHTLDTGKPLRN</sequence>
<dbReference type="PANTHER" id="PTHR48075">
    <property type="entry name" value="3-HYDROXYACYL-COA DEHYDROGENASE FAMILY PROTEIN"/>
    <property type="match status" value="1"/>
</dbReference>
<comment type="caution">
    <text evidence="10">The sequence shown here is derived from an EMBL/GenBank/DDBJ whole genome shotgun (WGS) entry which is preliminary data.</text>
</comment>
<evidence type="ECO:0000256" key="1">
    <source>
        <dbReference type="ARBA" id="ARBA00005005"/>
    </source>
</evidence>
<keyword evidence="2" id="KW-0276">Fatty acid metabolism</keyword>
<dbReference type="PANTHER" id="PTHR48075:SF7">
    <property type="entry name" value="3-HYDROXYACYL-COA DEHYDROGENASE-RELATED"/>
    <property type="match status" value="1"/>
</dbReference>
<feature type="domain" description="3-hydroxyacyl-CoA dehydrogenase NAD binding" evidence="9">
    <location>
        <begin position="9"/>
        <end position="188"/>
    </location>
</feature>
<dbReference type="Pfam" id="PF00725">
    <property type="entry name" value="3HCDH"/>
    <property type="match status" value="1"/>
</dbReference>
<dbReference type="Gene3D" id="3.40.50.720">
    <property type="entry name" value="NAD(P)-binding Rossmann-like Domain"/>
    <property type="match status" value="1"/>
</dbReference>
<dbReference type="SUPFAM" id="SSF48179">
    <property type="entry name" value="6-phosphogluconate dehydrogenase C-terminal domain-like"/>
    <property type="match status" value="2"/>
</dbReference>
<dbReference type="EMBL" id="QETA01000002">
    <property type="protein sequence ID" value="PWF24194.1"/>
    <property type="molecule type" value="Genomic_DNA"/>
</dbReference>
<name>A0A2V1JZ78_9BURK</name>
<comment type="pathway">
    <text evidence="1">Lipid metabolism; fatty acid beta-oxidation.</text>
</comment>
<evidence type="ECO:0000256" key="5">
    <source>
        <dbReference type="ARBA" id="ARBA00023027"/>
    </source>
</evidence>
<proteinExistence type="predicted"/>
<reference evidence="11" key="1">
    <citation type="submission" date="2018-05" db="EMBL/GenBank/DDBJ databases">
        <authorList>
            <person name="Li Y."/>
        </authorList>
    </citation>
    <scope>NUCLEOTIDE SEQUENCE [LARGE SCALE GENOMIC DNA]</scope>
    <source>
        <strain evidence="11">3d-2-2</strain>
    </source>
</reference>
<dbReference type="CDD" id="cd06558">
    <property type="entry name" value="crotonase-like"/>
    <property type="match status" value="1"/>
</dbReference>
<gene>
    <name evidence="10" type="ORF">DD235_07840</name>
</gene>
<dbReference type="Proteomes" id="UP000245212">
    <property type="component" value="Unassembled WGS sequence"/>
</dbReference>
<dbReference type="SUPFAM" id="SSF52096">
    <property type="entry name" value="ClpP/crotonase"/>
    <property type="match status" value="1"/>
</dbReference>
<evidence type="ECO:0000256" key="6">
    <source>
        <dbReference type="ARBA" id="ARBA00023098"/>
    </source>
</evidence>
<dbReference type="Gene3D" id="3.90.226.10">
    <property type="entry name" value="2-enoyl-CoA Hydratase, Chain A, domain 1"/>
    <property type="match status" value="1"/>
</dbReference>
<feature type="domain" description="3-hydroxyacyl-CoA dehydrogenase C-terminal" evidence="8">
    <location>
        <begin position="194"/>
        <end position="293"/>
    </location>
</feature>
<comment type="catalytic activity">
    <reaction evidence="7">
        <text>a (3S)-3-hydroxyacyl-CoA + NAD(+) = a 3-oxoacyl-CoA + NADH + H(+)</text>
        <dbReference type="Rhea" id="RHEA:22432"/>
        <dbReference type="ChEBI" id="CHEBI:15378"/>
        <dbReference type="ChEBI" id="CHEBI:57318"/>
        <dbReference type="ChEBI" id="CHEBI:57540"/>
        <dbReference type="ChEBI" id="CHEBI:57945"/>
        <dbReference type="ChEBI" id="CHEBI:90726"/>
        <dbReference type="EC" id="1.1.1.35"/>
    </reaction>
</comment>
<keyword evidence="11" id="KW-1185">Reference proteome</keyword>
<evidence type="ECO:0000256" key="2">
    <source>
        <dbReference type="ARBA" id="ARBA00022832"/>
    </source>
</evidence>
<protein>
    <submittedName>
        <fullName evidence="10">3-hydroxyacyl-CoA dehydrogenase</fullName>
    </submittedName>
</protein>
<dbReference type="UniPathway" id="UPA00659"/>
<evidence type="ECO:0000259" key="9">
    <source>
        <dbReference type="Pfam" id="PF02737"/>
    </source>
</evidence>
<dbReference type="Pfam" id="PF00378">
    <property type="entry name" value="ECH_1"/>
    <property type="match status" value="1"/>
</dbReference>
<evidence type="ECO:0000256" key="4">
    <source>
        <dbReference type="ARBA" id="ARBA00023002"/>
    </source>
</evidence>
<dbReference type="GO" id="GO:0070403">
    <property type="term" value="F:NAD+ binding"/>
    <property type="evidence" value="ECO:0007669"/>
    <property type="project" value="InterPro"/>
</dbReference>
<keyword evidence="6" id="KW-0443">Lipid metabolism</keyword>
<dbReference type="InterPro" id="IPR006108">
    <property type="entry name" value="3HC_DH_C"/>
</dbReference>
<evidence type="ECO:0000313" key="10">
    <source>
        <dbReference type="EMBL" id="PWF24194.1"/>
    </source>
</evidence>
<keyword evidence="3" id="KW-0442">Lipid degradation</keyword>
<dbReference type="SUPFAM" id="SSF51735">
    <property type="entry name" value="NAD(P)-binding Rossmann-fold domains"/>
    <property type="match status" value="1"/>
</dbReference>
<dbReference type="InterPro" id="IPR008927">
    <property type="entry name" value="6-PGluconate_DH-like_C_sf"/>
</dbReference>
<keyword evidence="5" id="KW-0520">NAD</keyword>
<dbReference type="InterPro" id="IPR001753">
    <property type="entry name" value="Enoyl-CoA_hydra/iso"/>
</dbReference>
<evidence type="ECO:0000313" key="11">
    <source>
        <dbReference type="Proteomes" id="UP000245212"/>
    </source>
</evidence>
<dbReference type="AlphaFoldDB" id="A0A2V1JZ78"/>
<organism evidence="10 11">
    <name type="scientific">Corticimicrobacter populi</name>
    <dbReference type="NCBI Taxonomy" id="2175229"/>
    <lineage>
        <taxon>Bacteria</taxon>
        <taxon>Pseudomonadati</taxon>
        <taxon>Pseudomonadota</taxon>
        <taxon>Betaproteobacteria</taxon>
        <taxon>Burkholderiales</taxon>
        <taxon>Alcaligenaceae</taxon>
        <taxon>Corticimicrobacter</taxon>
    </lineage>
</organism>
<accession>A0A2V1JZ78</accession>
<dbReference type="GO" id="GO:0006635">
    <property type="term" value="P:fatty acid beta-oxidation"/>
    <property type="evidence" value="ECO:0007669"/>
    <property type="project" value="UniProtKB-UniPathway"/>
</dbReference>
<dbReference type="Pfam" id="PF02737">
    <property type="entry name" value="3HCDH_N"/>
    <property type="match status" value="1"/>
</dbReference>